<name>A0A2S5AFW5_9FLAO</name>
<dbReference type="AlphaFoldDB" id="A0A2S5AFW5"/>
<evidence type="ECO:0000313" key="2">
    <source>
        <dbReference type="EMBL" id="POY41426.1"/>
    </source>
</evidence>
<protein>
    <submittedName>
        <fullName evidence="2">Uncharacterized protein</fullName>
    </submittedName>
</protein>
<evidence type="ECO:0000256" key="1">
    <source>
        <dbReference type="SAM" id="Phobius"/>
    </source>
</evidence>
<accession>A0A2S5AFW5</accession>
<reference evidence="2 3" key="1">
    <citation type="submission" date="2018-01" db="EMBL/GenBank/DDBJ databases">
        <authorList>
            <person name="Gaut B.S."/>
            <person name="Morton B.R."/>
            <person name="Clegg M.T."/>
            <person name="Duvall M.R."/>
        </authorList>
    </citation>
    <scope>NUCLEOTIDE SEQUENCE [LARGE SCALE GENOMIC DNA]</scope>
    <source>
        <strain evidence="2 3">HR-AY</strain>
    </source>
</reference>
<feature type="transmembrane region" description="Helical" evidence="1">
    <location>
        <begin position="47"/>
        <end position="65"/>
    </location>
</feature>
<comment type="caution">
    <text evidence="2">The sequence shown here is derived from an EMBL/GenBank/DDBJ whole genome shotgun (WGS) entry which is preliminary data.</text>
</comment>
<keyword evidence="3" id="KW-1185">Reference proteome</keyword>
<dbReference type="RefSeq" id="WP_103804565.1">
    <property type="nucleotide sequence ID" value="NZ_PQVG01000001.1"/>
</dbReference>
<evidence type="ECO:0000313" key="3">
    <source>
        <dbReference type="Proteomes" id="UP000237310"/>
    </source>
</evidence>
<keyword evidence="1" id="KW-0472">Membrane</keyword>
<gene>
    <name evidence="2" type="ORF">C3L50_02595</name>
</gene>
<dbReference type="OrthoDB" id="1247025at2"/>
<keyword evidence="1" id="KW-0812">Transmembrane</keyword>
<keyword evidence="1" id="KW-1133">Transmembrane helix</keyword>
<dbReference type="Proteomes" id="UP000237310">
    <property type="component" value="Unassembled WGS sequence"/>
</dbReference>
<dbReference type="EMBL" id="PQVG01000001">
    <property type="protein sequence ID" value="POY41426.1"/>
    <property type="molecule type" value="Genomic_DNA"/>
</dbReference>
<sequence>MERNKVEKQFKEKLNSREIKPTDMAWDRLDAMLSVAENKKPNRKFNWVYIAASFIGFSLFGTLFFNQTETELENHKDKIANQQSISTNTHTEPSTNLNTIPDNKRIVNIQKNISKGNKKVVSKIDSLFNKENLNQNPVAEVSIINQKKESESNTTPTKTLTVDELLAKVDKSSRLTNTINPNLKIKVNPNQLLQQVDNDLEPTFRQNVFSKVATNLKAVKEAVANRNKE</sequence>
<organism evidence="2 3">
    <name type="scientific">Flavobacterium alvei</name>
    <dbReference type="NCBI Taxonomy" id="2080416"/>
    <lineage>
        <taxon>Bacteria</taxon>
        <taxon>Pseudomonadati</taxon>
        <taxon>Bacteroidota</taxon>
        <taxon>Flavobacteriia</taxon>
        <taxon>Flavobacteriales</taxon>
        <taxon>Flavobacteriaceae</taxon>
        <taxon>Flavobacterium</taxon>
    </lineage>
</organism>
<proteinExistence type="predicted"/>